<dbReference type="AlphaFoldDB" id="A0A6M3KRA8"/>
<reference evidence="2" key="1">
    <citation type="submission" date="2020-03" db="EMBL/GenBank/DDBJ databases">
        <title>The deep terrestrial virosphere.</title>
        <authorList>
            <person name="Holmfeldt K."/>
            <person name="Nilsson E."/>
            <person name="Simone D."/>
            <person name="Lopez-Fernandez M."/>
            <person name="Wu X."/>
            <person name="de Brujin I."/>
            <person name="Lundin D."/>
            <person name="Andersson A."/>
            <person name="Bertilsson S."/>
            <person name="Dopson M."/>
        </authorList>
    </citation>
    <scope>NUCLEOTIDE SEQUENCE</scope>
    <source>
        <strain evidence="2">MM415A00199</strain>
        <strain evidence="1">MM415B00346</strain>
    </source>
</reference>
<dbReference type="EMBL" id="MT141556">
    <property type="protein sequence ID" value="QJA66493.1"/>
    <property type="molecule type" value="Genomic_DNA"/>
</dbReference>
<protein>
    <submittedName>
        <fullName evidence="2">Uncharacterized protein</fullName>
    </submittedName>
</protein>
<name>A0A6M3KRA8_9ZZZZ</name>
<accession>A0A6M3KRA8</accession>
<sequence>MRKRHRWIDKRRHRQALGLMSPREMDAMLNVLKTLLPSYCKRIIRGIMGMDRMIFKAWTQFTRRLR</sequence>
<organism evidence="2">
    <name type="scientific">viral metagenome</name>
    <dbReference type="NCBI Taxonomy" id="1070528"/>
    <lineage>
        <taxon>unclassified sequences</taxon>
        <taxon>metagenomes</taxon>
        <taxon>organismal metagenomes</taxon>
    </lineage>
</organism>
<gene>
    <name evidence="2" type="ORF">MM415A00199_0017</name>
    <name evidence="1" type="ORF">MM415B00346_0003</name>
</gene>
<dbReference type="EMBL" id="MT142528">
    <property type="protein sequence ID" value="QJA84360.1"/>
    <property type="molecule type" value="Genomic_DNA"/>
</dbReference>
<evidence type="ECO:0000313" key="2">
    <source>
        <dbReference type="EMBL" id="QJA84360.1"/>
    </source>
</evidence>
<evidence type="ECO:0000313" key="1">
    <source>
        <dbReference type="EMBL" id="QJA66493.1"/>
    </source>
</evidence>
<proteinExistence type="predicted"/>